<proteinExistence type="predicted"/>
<dbReference type="AlphaFoldDB" id="A0A6G8F3A6"/>
<protein>
    <submittedName>
        <fullName evidence="1">Uncharacterized protein</fullName>
    </submittedName>
</protein>
<reference evidence="1" key="1">
    <citation type="journal article" date="2020" name="J. ISSAAS">
        <title>Lactobacilli and other gastrointestinal microbiota of Peromyscus leucopus, reservoir host for agents of Lyme disease and other zoonoses in North America.</title>
        <authorList>
            <person name="Milovic A."/>
            <person name="Bassam K."/>
            <person name="Shao H."/>
            <person name="Chatzistamou I."/>
            <person name="Tufts D.M."/>
            <person name="Diuk-Wasser M."/>
            <person name="Barbour A.G."/>
        </authorList>
    </citation>
    <scope>NUCLEOTIDE SEQUENCE</scope>
    <source>
        <strain evidence="1">LL90</strain>
    </source>
</reference>
<dbReference type="EMBL" id="MN990732">
    <property type="protein sequence ID" value="QIM10716.1"/>
    <property type="molecule type" value="Genomic_DNA"/>
</dbReference>
<name>A0A6G8F3A6_9PROT</name>
<sequence length="271" mass="30925">MDTTLLKTFRCAQLIHDTLCAKTDYMDGGKICLCGYIVCIDDDATSAIYAAKLAKLHKQTYGFMPKILCVGGKGLMSRWTHKGSEGAFLANCCRKMDIPKNKLVVLDKGNDTGHNVLEIANYIKRHDAGNSTVLLALTKRLSLRYMLTMKQQAPEVNARCYVIEESVFEACKWYNGKRVGCGEVMLHELASVLNRCDRYAGTFQAPVPFKISAEVRYAADFLAKRYRLKLPKKNLRSAWQMVCLLADFLWHRRLMHFELLQTIKMERQRPL</sequence>
<accession>A0A6G8F3A6</accession>
<evidence type="ECO:0000313" key="1">
    <source>
        <dbReference type="EMBL" id="QIM10716.1"/>
    </source>
</evidence>
<organism evidence="1">
    <name type="scientific">uncultured Alphaproteobacteria bacterium</name>
    <dbReference type="NCBI Taxonomy" id="91750"/>
    <lineage>
        <taxon>Bacteria</taxon>
        <taxon>Pseudomonadati</taxon>
        <taxon>Pseudomonadota</taxon>
        <taxon>Alphaproteobacteria</taxon>
        <taxon>environmental samples</taxon>
    </lineage>
</organism>
<gene>
    <name evidence="1" type="ORF">PlAlph_6080</name>
</gene>